<keyword evidence="2" id="KW-1185">Reference proteome</keyword>
<dbReference type="RefSeq" id="WP_092891722.1">
    <property type="nucleotide sequence ID" value="NZ_CP061498.1"/>
</dbReference>
<evidence type="ECO:0000313" key="2">
    <source>
        <dbReference type="Proteomes" id="UP000198539"/>
    </source>
</evidence>
<dbReference type="Proteomes" id="UP000198539">
    <property type="component" value="Unassembled WGS sequence"/>
</dbReference>
<sequence length="68" mass="6569">MSTGNSTGLSTQIARPSRPLTGLLALLLLGGILLVDAAGSPPVDLFSAPPPLAFGSGQAPTGAHCTGG</sequence>
<name>A0A1H3D917_9RHOB</name>
<dbReference type="EMBL" id="FNOM01000012">
    <property type="protein sequence ID" value="SDX62943.1"/>
    <property type="molecule type" value="Genomic_DNA"/>
</dbReference>
<proteinExistence type="predicted"/>
<gene>
    <name evidence="1" type="ORF">SAMN04488238_11241</name>
</gene>
<dbReference type="AlphaFoldDB" id="A0A1H3D917"/>
<protein>
    <submittedName>
        <fullName evidence="1">Uncharacterized protein</fullName>
    </submittedName>
</protein>
<accession>A0A1H3D917</accession>
<dbReference type="OrthoDB" id="8482251at2"/>
<evidence type="ECO:0000313" key="1">
    <source>
        <dbReference type="EMBL" id="SDX62943.1"/>
    </source>
</evidence>
<organism evidence="1 2">
    <name type="scientific">Roseicitreum antarcticum</name>
    <dbReference type="NCBI Taxonomy" id="564137"/>
    <lineage>
        <taxon>Bacteria</taxon>
        <taxon>Pseudomonadati</taxon>
        <taxon>Pseudomonadota</taxon>
        <taxon>Alphaproteobacteria</taxon>
        <taxon>Rhodobacterales</taxon>
        <taxon>Paracoccaceae</taxon>
        <taxon>Roseicitreum</taxon>
    </lineage>
</organism>
<reference evidence="1 2" key="1">
    <citation type="submission" date="2016-10" db="EMBL/GenBank/DDBJ databases">
        <authorList>
            <person name="de Groot N.N."/>
        </authorList>
    </citation>
    <scope>NUCLEOTIDE SEQUENCE [LARGE SCALE GENOMIC DNA]</scope>
    <source>
        <strain evidence="1 2">CGMCC 1.8894</strain>
    </source>
</reference>